<keyword evidence="3" id="KW-1185">Reference proteome</keyword>
<feature type="coiled-coil region" evidence="1">
    <location>
        <begin position="11"/>
        <end position="38"/>
    </location>
</feature>
<keyword evidence="1" id="KW-0175">Coiled coil</keyword>
<gene>
    <name evidence="2" type="ORF">DPMN_008731</name>
</gene>
<evidence type="ECO:0000313" key="2">
    <source>
        <dbReference type="EMBL" id="KAH3884745.1"/>
    </source>
</evidence>
<proteinExistence type="predicted"/>
<evidence type="ECO:0000256" key="1">
    <source>
        <dbReference type="SAM" id="Coils"/>
    </source>
</evidence>
<reference evidence="2" key="2">
    <citation type="submission" date="2020-11" db="EMBL/GenBank/DDBJ databases">
        <authorList>
            <person name="McCartney M.A."/>
            <person name="Auch B."/>
            <person name="Kono T."/>
            <person name="Mallez S."/>
            <person name="Becker A."/>
            <person name="Gohl D.M."/>
            <person name="Silverstein K.A.T."/>
            <person name="Koren S."/>
            <person name="Bechman K.B."/>
            <person name="Herman A."/>
            <person name="Abrahante J.E."/>
            <person name="Garbe J."/>
        </authorList>
    </citation>
    <scope>NUCLEOTIDE SEQUENCE</scope>
    <source>
        <strain evidence="2">Duluth1</strain>
        <tissue evidence="2">Whole animal</tissue>
    </source>
</reference>
<sequence length="67" mass="7972">MPFPRRKAAARMRVTKALEKKRQECKKLQAKHHELKKKYNTKIRAIKSMKKRMQRSGLSIDTQTTTM</sequence>
<protein>
    <submittedName>
        <fullName evidence="2">Uncharacterized protein</fullName>
    </submittedName>
</protein>
<dbReference type="EMBL" id="JAIWYP010000001">
    <property type="protein sequence ID" value="KAH3884745.1"/>
    <property type="molecule type" value="Genomic_DNA"/>
</dbReference>
<name>A0A9D4RZF8_DREPO</name>
<dbReference type="AlphaFoldDB" id="A0A9D4RZF8"/>
<evidence type="ECO:0000313" key="3">
    <source>
        <dbReference type="Proteomes" id="UP000828390"/>
    </source>
</evidence>
<dbReference type="Proteomes" id="UP000828390">
    <property type="component" value="Unassembled WGS sequence"/>
</dbReference>
<accession>A0A9D4RZF8</accession>
<reference evidence="2" key="1">
    <citation type="journal article" date="2019" name="bioRxiv">
        <title>The Genome of the Zebra Mussel, Dreissena polymorpha: A Resource for Invasive Species Research.</title>
        <authorList>
            <person name="McCartney M.A."/>
            <person name="Auch B."/>
            <person name="Kono T."/>
            <person name="Mallez S."/>
            <person name="Zhang Y."/>
            <person name="Obille A."/>
            <person name="Becker A."/>
            <person name="Abrahante J.E."/>
            <person name="Garbe J."/>
            <person name="Badalamenti J.P."/>
            <person name="Herman A."/>
            <person name="Mangelson H."/>
            <person name="Liachko I."/>
            <person name="Sullivan S."/>
            <person name="Sone E.D."/>
            <person name="Koren S."/>
            <person name="Silverstein K.A.T."/>
            <person name="Beckman K.B."/>
            <person name="Gohl D.M."/>
        </authorList>
    </citation>
    <scope>NUCLEOTIDE SEQUENCE</scope>
    <source>
        <strain evidence="2">Duluth1</strain>
        <tissue evidence="2">Whole animal</tissue>
    </source>
</reference>
<comment type="caution">
    <text evidence="2">The sequence shown here is derived from an EMBL/GenBank/DDBJ whole genome shotgun (WGS) entry which is preliminary data.</text>
</comment>
<organism evidence="2 3">
    <name type="scientific">Dreissena polymorpha</name>
    <name type="common">Zebra mussel</name>
    <name type="synonym">Mytilus polymorpha</name>
    <dbReference type="NCBI Taxonomy" id="45954"/>
    <lineage>
        <taxon>Eukaryota</taxon>
        <taxon>Metazoa</taxon>
        <taxon>Spiralia</taxon>
        <taxon>Lophotrochozoa</taxon>
        <taxon>Mollusca</taxon>
        <taxon>Bivalvia</taxon>
        <taxon>Autobranchia</taxon>
        <taxon>Heteroconchia</taxon>
        <taxon>Euheterodonta</taxon>
        <taxon>Imparidentia</taxon>
        <taxon>Neoheterodontei</taxon>
        <taxon>Myida</taxon>
        <taxon>Dreissenoidea</taxon>
        <taxon>Dreissenidae</taxon>
        <taxon>Dreissena</taxon>
    </lineage>
</organism>